<evidence type="ECO:0000256" key="10">
    <source>
        <dbReference type="RuleBase" id="RU004326"/>
    </source>
</evidence>
<dbReference type="InterPro" id="IPR005843">
    <property type="entry name" value="A-D-PHexomutase_C"/>
</dbReference>
<keyword evidence="2 9" id="KW-0597">Phosphoprotein</keyword>
<dbReference type="AlphaFoldDB" id="A0AA43XN01"/>
<keyword evidence="5 9" id="KW-0413">Isomerase</keyword>
<dbReference type="Gene3D" id="3.40.120.10">
    <property type="entry name" value="Alpha-D-Glucose-1,6-Bisphosphate, subunit A, domain 3"/>
    <property type="match status" value="3"/>
</dbReference>
<keyword evidence="3 9" id="KW-0479">Metal-binding</keyword>
<keyword evidence="4 9" id="KW-0460">Magnesium</keyword>
<name>A0AA43XN01_9CLOT</name>
<evidence type="ECO:0000259" key="14">
    <source>
        <dbReference type="Pfam" id="PF02879"/>
    </source>
</evidence>
<evidence type="ECO:0000313" key="17">
    <source>
        <dbReference type="Proteomes" id="UP000449710"/>
    </source>
</evidence>
<feature type="domain" description="Alpha-D-phosphohexomutase C-terminal" evidence="12">
    <location>
        <begin position="372"/>
        <end position="439"/>
    </location>
</feature>
<dbReference type="InterPro" id="IPR016055">
    <property type="entry name" value="A-D-PHexomutase_a/b/a-I/II/III"/>
</dbReference>
<feature type="binding site" description="via phosphate group" evidence="9">
    <location>
        <position position="99"/>
    </location>
    <ligand>
        <name>Mg(2+)</name>
        <dbReference type="ChEBI" id="CHEBI:18420"/>
    </ligand>
</feature>
<comment type="function">
    <text evidence="9 11">Catalyzes the conversion of glucosamine-6-phosphate to glucosamine-1-phosphate.</text>
</comment>
<evidence type="ECO:0000259" key="15">
    <source>
        <dbReference type="Pfam" id="PF02880"/>
    </source>
</evidence>
<evidence type="ECO:0000259" key="13">
    <source>
        <dbReference type="Pfam" id="PF02878"/>
    </source>
</evidence>
<dbReference type="SUPFAM" id="SSF53738">
    <property type="entry name" value="Phosphoglucomutase, first 3 domains"/>
    <property type="match status" value="3"/>
</dbReference>
<dbReference type="Proteomes" id="UP000449710">
    <property type="component" value="Unassembled WGS sequence"/>
</dbReference>
<evidence type="ECO:0000256" key="5">
    <source>
        <dbReference type="ARBA" id="ARBA00023235"/>
    </source>
</evidence>
<protein>
    <recommendedName>
        <fullName evidence="8 9">Phosphoglucosamine mutase</fullName>
        <ecNumber evidence="7 9">5.4.2.10</ecNumber>
    </recommendedName>
</protein>
<comment type="PTM">
    <text evidence="9">Activated by phosphorylation.</text>
</comment>
<dbReference type="GO" id="GO:0005829">
    <property type="term" value="C:cytosol"/>
    <property type="evidence" value="ECO:0007669"/>
    <property type="project" value="TreeGrafter"/>
</dbReference>
<feature type="binding site" evidence="9">
    <location>
        <position position="239"/>
    </location>
    <ligand>
        <name>Mg(2+)</name>
        <dbReference type="ChEBI" id="CHEBI:18420"/>
    </ligand>
</feature>
<dbReference type="InterPro" id="IPR006352">
    <property type="entry name" value="GlmM_bact"/>
</dbReference>
<dbReference type="GO" id="GO:0005975">
    <property type="term" value="P:carbohydrate metabolic process"/>
    <property type="evidence" value="ECO:0007669"/>
    <property type="project" value="InterPro"/>
</dbReference>
<dbReference type="PANTHER" id="PTHR42946:SF1">
    <property type="entry name" value="PHOSPHOGLUCOMUTASE (ALPHA-D-GLUCOSE-1,6-BISPHOSPHATE-DEPENDENT)"/>
    <property type="match status" value="1"/>
</dbReference>
<evidence type="ECO:0000256" key="3">
    <source>
        <dbReference type="ARBA" id="ARBA00022723"/>
    </source>
</evidence>
<evidence type="ECO:0000256" key="9">
    <source>
        <dbReference type="HAMAP-Rule" id="MF_01554"/>
    </source>
</evidence>
<comment type="caution">
    <text evidence="16">The sequence shown here is derived from an EMBL/GenBank/DDBJ whole genome shotgun (WGS) entry which is preliminary data.</text>
</comment>
<dbReference type="InterPro" id="IPR016066">
    <property type="entry name" value="A-D-PHexomutase_CS"/>
</dbReference>
<dbReference type="FunFam" id="3.30.310.50:FF:000001">
    <property type="entry name" value="Phosphoglucosamine mutase"/>
    <property type="match status" value="1"/>
</dbReference>
<dbReference type="GO" id="GO:0009252">
    <property type="term" value="P:peptidoglycan biosynthetic process"/>
    <property type="evidence" value="ECO:0007669"/>
    <property type="project" value="TreeGrafter"/>
</dbReference>
<evidence type="ECO:0000259" key="12">
    <source>
        <dbReference type="Pfam" id="PF00408"/>
    </source>
</evidence>
<reference evidence="16 17" key="1">
    <citation type="submission" date="2019-04" db="EMBL/GenBank/DDBJ databases">
        <title>Isachenkonia alkalipeptolytica gen. nov. sp. nov. a new anaerobic, alkiliphilic organothrophic bacterium capable to reduce synthesized ferrihydrite isolated from a soda lake.</title>
        <authorList>
            <person name="Toshchakov S.V."/>
            <person name="Zavarzina D.G."/>
            <person name="Zhilina T.N."/>
            <person name="Kostrikina N.A."/>
            <person name="Kublanov I.V."/>
        </authorList>
    </citation>
    <scope>NUCLEOTIDE SEQUENCE [LARGE SCALE GENOMIC DNA]</scope>
    <source>
        <strain evidence="16 17">Z-1701</strain>
    </source>
</reference>
<keyword evidence="17" id="KW-1185">Reference proteome</keyword>
<dbReference type="SUPFAM" id="SSF55957">
    <property type="entry name" value="Phosphoglucomutase, C-terminal domain"/>
    <property type="match status" value="1"/>
</dbReference>
<dbReference type="PANTHER" id="PTHR42946">
    <property type="entry name" value="PHOSPHOHEXOSE MUTASE"/>
    <property type="match status" value="1"/>
</dbReference>
<comment type="cofactor">
    <cofactor evidence="9">
        <name>Mg(2+)</name>
        <dbReference type="ChEBI" id="CHEBI:18420"/>
    </cofactor>
    <text evidence="9">Binds 1 Mg(2+) ion per subunit.</text>
</comment>
<dbReference type="Pfam" id="PF02879">
    <property type="entry name" value="PGM_PMM_II"/>
    <property type="match status" value="1"/>
</dbReference>
<dbReference type="Pfam" id="PF02878">
    <property type="entry name" value="PGM_PMM_I"/>
    <property type="match status" value="1"/>
</dbReference>
<feature type="domain" description="Alpha-D-phosphohexomutase alpha/beta/alpha" evidence="15">
    <location>
        <begin position="256"/>
        <end position="368"/>
    </location>
</feature>
<dbReference type="GO" id="GO:0004615">
    <property type="term" value="F:phosphomannomutase activity"/>
    <property type="evidence" value="ECO:0007669"/>
    <property type="project" value="TreeGrafter"/>
</dbReference>
<dbReference type="RefSeq" id="WP_160723337.1">
    <property type="nucleotide sequence ID" value="NZ_SUMG01000030.1"/>
</dbReference>
<dbReference type="NCBIfam" id="TIGR01455">
    <property type="entry name" value="glmM"/>
    <property type="match status" value="1"/>
</dbReference>
<evidence type="ECO:0000256" key="8">
    <source>
        <dbReference type="ARBA" id="ARBA00068193"/>
    </source>
</evidence>
<evidence type="ECO:0000256" key="1">
    <source>
        <dbReference type="ARBA" id="ARBA00010231"/>
    </source>
</evidence>
<feature type="domain" description="Alpha-D-phosphohexomutase alpha/beta/alpha" evidence="13">
    <location>
        <begin position="3"/>
        <end position="135"/>
    </location>
</feature>
<dbReference type="FunFam" id="3.40.120.10:FF:000002">
    <property type="entry name" value="Phosphoglucosamine mutase"/>
    <property type="match status" value="1"/>
</dbReference>
<sequence length="446" mass="48614">MGKLFGTDGVRGIANKDLTPELANQLAKAAAEIFIKEKKGTVVIGKDTRISGDLLEAAMVSGFLAMGVEVITLGVIPTPAVAYATRKLKANMGVVISASHNPYEYNGIKFFNHQGFKLRDEIEEEIEGYISRNQTRDKCPTGDEIGRLIEMADPEKFYGDFVASTIKGDFNGMRIAMDTAHGAAYKVAPRTFQNLGAEVFVINDQPDGKNINQNCGSTHPEVLKDVVVANQCDMGISFDGDADRLIALDEKGEVVDGDQIMAICGSDLKEKGALKKDTVVATVMSNIGLDLAFKGKDIQLEKTKVGDRYVLEKMKEEGFSLGGEQSGHLIFLDHNTTGDGLLSALKLAEIVKERKEPLSTLSAIMERFPQTLVNAKVPNEYKDSLMNNEVILEEIQKAEKILDDEGRVLVRPSGTEPLVRVMIEGKNLAQIQGFAQKIAGLIEAQF</sequence>
<dbReference type="InterPro" id="IPR005841">
    <property type="entry name" value="Alpha-D-phosphohexomutase_SF"/>
</dbReference>
<dbReference type="Gene3D" id="3.30.310.50">
    <property type="entry name" value="Alpha-D-phosphohexomutase, C-terminal domain"/>
    <property type="match status" value="1"/>
</dbReference>
<gene>
    <name evidence="9" type="primary">glmM</name>
    <name evidence="16" type="ORF">ISALK_13760</name>
</gene>
<feature type="domain" description="Alpha-D-phosphohexomutase alpha/beta/alpha" evidence="14">
    <location>
        <begin position="158"/>
        <end position="252"/>
    </location>
</feature>
<evidence type="ECO:0000313" key="16">
    <source>
        <dbReference type="EMBL" id="NBG89557.1"/>
    </source>
</evidence>
<evidence type="ECO:0000256" key="7">
    <source>
        <dbReference type="ARBA" id="ARBA00066330"/>
    </source>
</evidence>
<evidence type="ECO:0000256" key="6">
    <source>
        <dbReference type="ARBA" id="ARBA00050364"/>
    </source>
</evidence>
<dbReference type="Pfam" id="PF00408">
    <property type="entry name" value="PGM_PMM_IV"/>
    <property type="match status" value="1"/>
</dbReference>
<dbReference type="GO" id="GO:0008966">
    <property type="term" value="F:phosphoglucosamine mutase activity"/>
    <property type="evidence" value="ECO:0007669"/>
    <property type="project" value="UniProtKB-UniRule"/>
</dbReference>
<dbReference type="FunFam" id="3.40.120.10:FF:000001">
    <property type="entry name" value="Phosphoglucosamine mutase"/>
    <property type="match status" value="1"/>
</dbReference>
<dbReference type="PROSITE" id="PS00710">
    <property type="entry name" value="PGM_PMM"/>
    <property type="match status" value="1"/>
</dbReference>
<dbReference type="InterPro" id="IPR005844">
    <property type="entry name" value="A-D-PHexomutase_a/b/a-I"/>
</dbReference>
<feature type="binding site" evidence="9">
    <location>
        <position position="241"/>
    </location>
    <ligand>
        <name>Mg(2+)</name>
        <dbReference type="ChEBI" id="CHEBI:18420"/>
    </ligand>
</feature>
<dbReference type="InterPro" id="IPR050060">
    <property type="entry name" value="Phosphoglucosamine_mutase"/>
</dbReference>
<dbReference type="InterPro" id="IPR005845">
    <property type="entry name" value="A-D-PHexomutase_a/b/a-II"/>
</dbReference>
<dbReference type="EMBL" id="SUMG01000030">
    <property type="protein sequence ID" value="NBG89557.1"/>
    <property type="molecule type" value="Genomic_DNA"/>
</dbReference>
<dbReference type="PRINTS" id="PR00509">
    <property type="entry name" value="PGMPMM"/>
</dbReference>
<dbReference type="GO" id="GO:0006048">
    <property type="term" value="P:UDP-N-acetylglucosamine biosynthetic process"/>
    <property type="evidence" value="ECO:0007669"/>
    <property type="project" value="TreeGrafter"/>
</dbReference>
<evidence type="ECO:0000256" key="11">
    <source>
        <dbReference type="RuleBase" id="RU004327"/>
    </source>
</evidence>
<dbReference type="NCBIfam" id="NF008139">
    <property type="entry name" value="PRK10887.1"/>
    <property type="match status" value="1"/>
</dbReference>
<dbReference type="GO" id="GO:0000287">
    <property type="term" value="F:magnesium ion binding"/>
    <property type="evidence" value="ECO:0007669"/>
    <property type="project" value="UniProtKB-UniRule"/>
</dbReference>
<dbReference type="Pfam" id="PF02880">
    <property type="entry name" value="PGM_PMM_III"/>
    <property type="match status" value="1"/>
</dbReference>
<dbReference type="InterPro" id="IPR036900">
    <property type="entry name" value="A-D-PHexomutase_C_sf"/>
</dbReference>
<dbReference type="HAMAP" id="MF_01554_B">
    <property type="entry name" value="GlmM_B"/>
    <property type="match status" value="1"/>
</dbReference>
<feature type="modified residue" description="Phosphoserine" evidence="9">
    <location>
        <position position="99"/>
    </location>
</feature>
<proteinExistence type="inferred from homology"/>
<comment type="similarity">
    <text evidence="1 9 10">Belongs to the phosphohexose mutase family.</text>
</comment>
<dbReference type="EC" id="5.4.2.10" evidence="7 9"/>
<feature type="active site" description="Phosphoserine intermediate" evidence="9">
    <location>
        <position position="99"/>
    </location>
</feature>
<evidence type="ECO:0000256" key="2">
    <source>
        <dbReference type="ARBA" id="ARBA00022553"/>
    </source>
</evidence>
<evidence type="ECO:0000256" key="4">
    <source>
        <dbReference type="ARBA" id="ARBA00022842"/>
    </source>
</evidence>
<dbReference type="InterPro" id="IPR005846">
    <property type="entry name" value="A-D-PHexomutase_a/b/a-III"/>
</dbReference>
<dbReference type="CDD" id="cd05802">
    <property type="entry name" value="GlmM"/>
    <property type="match status" value="1"/>
</dbReference>
<feature type="binding site" evidence="9">
    <location>
        <position position="243"/>
    </location>
    <ligand>
        <name>Mg(2+)</name>
        <dbReference type="ChEBI" id="CHEBI:18420"/>
    </ligand>
</feature>
<accession>A0AA43XN01</accession>
<comment type="catalytic activity">
    <reaction evidence="6 9 11">
        <text>alpha-D-glucosamine 1-phosphate = D-glucosamine 6-phosphate</text>
        <dbReference type="Rhea" id="RHEA:23424"/>
        <dbReference type="ChEBI" id="CHEBI:58516"/>
        <dbReference type="ChEBI" id="CHEBI:58725"/>
        <dbReference type="EC" id="5.4.2.10"/>
    </reaction>
</comment>
<organism evidence="16 17">
    <name type="scientific">Isachenkonia alkalipeptolytica</name>
    <dbReference type="NCBI Taxonomy" id="2565777"/>
    <lineage>
        <taxon>Bacteria</taxon>
        <taxon>Bacillati</taxon>
        <taxon>Bacillota</taxon>
        <taxon>Clostridia</taxon>
        <taxon>Eubacteriales</taxon>
        <taxon>Clostridiaceae</taxon>
        <taxon>Isachenkonia</taxon>
    </lineage>
</organism>